<keyword evidence="1" id="KW-0472">Membrane</keyword>
<accession>A0A4U1C2I9</accession>
<feature type="transmembrane region" description="Helical" evidence="1">
    <location>
        <begin position="44"/>
        <end position="62"/>
    </location>
</feature>
<keyword evidence="1" id="KW-1133">Transmembrane helix</keyword>
<protein>
    <submittedName>
        <fullName evidence="2">Uncharacterized protein</fullName>
    </submittedName>
</protein>
<evidence type="ECO:0000313" key="3">
    <source>
        <dbReference type="Proteomes" id="UP000310477"/>
    </source>
</evidence>
<keyword evidence="1" id="KW-0812">Transmembrane</keyword>
<sequence>MLAIVMDKQKLQPILRYAAYICFIIVVIGQFFKEQTFVLQKYIPYLITAALVFLIASIFLKAKSGEFKHQNLKIKFVLIFMVVVVLVLILIYQLTKK</sequence>
<reference evidence="2 3" key="1">
    <citation type="submission" date="2019-04" db="EMBL/GenBank/DDBJ databases">
        <title>Pedobacter sp. AR-2-6 sp. nov., isolated from Arctic soil.</title>
        <authorList>
            <person name="Dahal R.H."/>
            <person name="Kim D.-U."/>
        </authorList>
    </citation>
    <scope>NUCLEOTIDE SEQUENCE [LARGE SCALE GENOMIC DNA]</scope>
    <source>
        <strain evidence="2 3">AR-2-6</strain>
    </source>
</reference>
<dbReference type="RefSeq" id="WP_136878205.1">
    <property type="nucleotide sequence ID" value="NZ_SWBO01000012.1"/>
</dbReference>
<dbReference type="AlphaFoldDB" id="A0A4U1C2I9"/>
<evidence type="ECO:0000256" key="1">
    <source>
        <dbReference type="SAM" id="Phobius"/>
    </source>
</evidence>
<feature type="transmembrane region" description="Helical" evidence="1">
    <location>
        <begin position="74"/>
        <end position="94"/>
    </location>
</feature>
<keyword evidence="3" id="KW-1185">Reference proteome</keyword>
<comment type="caution">
    <text evidence="2">The sequence shown here is derived from an EMBL/GenBank/DDBJ whole genome shotgun (WGS) entry which is preliminary data.</text>
</comment>
<gene>
    <name evidence="2" type="ORF">FA045_16575</name>
</gene>
<dbReference type="EMBL" id="SWBO01000012">
    <property type="protein sequence ID" value="TKB97367.1"/>
    <property type="molecule type" value="Genomic_DNA"/>
</dbReference>
<feature type="transmembrane region" description="Helical" evidence="1">
    <location>
        <begin position="14"/>
        <end position="32"/>
    </location>
</feature>
<evidence type="ECO:0000313" key="2">
    <source>
        <dbReference type="EMBL" id="TKB97367.1"/>
    </source>
</evidence>
<dbReference type="Proteomes" id="UP000310477">
    <property type="component" value="Unassembled WGS sequence"/>
</dbReference>
<organism evidence="2 3">
    <name type="scientific">Pedobacter cryotolerans</name>
    <dbReference type="NCBI Taxonomy" id="2571270"/>
    <lineage>
        <taxon>Bacteria</taxon>
        <taxon>Pseudomonadati</taxon>
        <taxon>Bacteroidota</taxon>
        <taxon>Sphingobacteriia</taxon>
        <taxon>Sphingobacteriales</taxon>
        <taxon>Sphingobacteriaceae</taxon>
        <taxon>Pedobacter</taxon>
    </lineage>
</organism>
<name>A0A4U1C2I9_9SPHI</name>
<proteinExistence type="predicted"/>